<dbReference type="Pfam" id="PF00929">
    <property type="entry name" value="RNase_T"/>
    <property type="match status" value="1"/>
</dbReference>
<comment type="caution">
    <text evidence="3">The sequence shown here is derived from an EMBL/GenBank/DDBJ whole genome shotgun (WGS) entry which is preliminary data.</text>
</comment>
<dbReference type="PATRIC" id="fig|1637645.4.peg.5821"/>
<dbReference type="InterPro" id="IPR003593">
    <property type="entry name" value="AAA+_ATPase"/>
</dbReference>
<dbReference type="AlphaFoldDB" id="A0A0F5YI43"/>
<evidence type="ECO:0000313" key="4">
    <source>
        <dbReference type="Proteomes" id="UP000033607"/>
    </source>
</evidence>
<keyword evidence="3" id="KW-0540">Nuclease</keyword>
<feature type="domain" description="Exonuclease" evidence="2">
    <location>
        <begin position="6"/>
        <end position="159"/>
    </location>
</feature>
<dbReference type="SMART" id="SM00382">
    <property type="entry name" value="AAA"/>
    <property type="match status" value="1"/>
</dbReference>
<dbReference type="SUPFAM" id="SSF52540">
    <property type="entry name" value="P-loop containing nucleoside triphosphate hydrolases"/>
    <property type="match status" value="1"/>
</dbReference>
<evidence type="ECO:0000313" key="3">
    <source>
        <dbReference type="EMBL" id="KKD38546.1"/>
    </source>
</evidence>
<dbReference type="GO" id="GO:0004527">
    <property type="term" value="F:exonuclease activity"/>
    <property type="evidence" value="ECO:0007669"/>
    <property type="project" value="UniProtKB-KW"/>
</dbReference>
<dbReference type="InterPro" id="IPR012337">
    <property type="entry name" value="RNaseH-like_sf"/>
</dbReference>
<dbReference type="EMBL" id="LATL02000298">
    <property type="protein sequence ID" value="KKD38546.1"/>
    <property type="molecule type" value="Genomic_DNA"/>
</dbReference>
<dbReference type="SMART" id="SM00479">
    <property type="entry name" value="EXOIII"/>
    <property type="match status" value="1"/>
</dbReference>
<dbReference type="OrthoDB" id="227666at2"/>
<dbReference type="GO" id="GO:0003676">
    <property type="term" value="F:nucleic acid binding"/>
    <property type="evidence" value="ECO:0007669"/>
    <property type="project" value="InterPro"/>
</dbReference>
<sequence length="815" mass="94350">MKFHPNFIVIDTEGQPILREIAIVDHQGKLIYEAWADNHPNNPQICPQTKPLKTIIKDFLELAHSQTIICHYARHDMEVLRKSFQAVGIPTPHLVFECSFELAQRHLPELGSHSLEALSKHLNLKLDGKIFNNDSAHRAKYDALFTYQLYRRMINEFLKVRLQKKSNPFGSSRVDTPFQDHVDFRSIFQDEFERLKSILIDIKQDPNHQSKGAVVIGEPGSGKTHLMMRLAKDLLKTNRLLFIRQPNNKDAVLFHTYSRILESLIQNVPGSDRTQLEHLLANSFAEIIKNQDSYSTPKTQKDDKILEVIQDNNLNLFTELGQEETKIKRDYWEHIEKRAYDWWLRNFSSAGYAPQILRGIIRFCGYTDFNRRQIITQWLALNDLSSEELDKVRLESWGEDWSREEIALAALEVFSKLSLLDEPLIIIFDQLEGLGLKHNEPLLQSFGEAIKEIFTHVPNSLIILNLFPDRWQQFQQIFDGSIVDRVSQSQIFLSKPSHQQLKQLLNLKAKTAEVSLDELFEPDEIQALLEQPSIRSSLNAAADYYRYKIDGISLPKRLSSANPTSPIEPEFEQQIQQLTADVAQIKQVILQITQALNMSENGNGILSDPPAVITPHIPANSPIKRQVQDYLSQQRLSLEENYSKPQIITESDDLGKLTTILESLRFVISPLDFQVLRLGRRVLPEHLVIQTATHQFAVGFLHQGGSRFYHRIRNWNELVMNHPEIQFNLCRESREGLVTAKKSAEFLEQFRNADNGNFIFMDKEQRIIFELVYQMIVDIQNRDLEVNLSEALDIVLFDYRNYWLFKNLTLLTLNA</sequence>
<dbReference type="InterPro" id="IPR027417">
    <property type="entry name" value="P-loop_NTPase"/>
</dbReference>
<reference evidence="3 4" key="1">
    <citation type="submission" date="2015-06" db="EMBL/GenBank/DDBJ databases">
        <title>Draft genome assembly of filamentous brackish cyanobacterium Limnoraphis robusta strain CS-951.</title>
        <authorList>
            <person name="Willis A."/>
            <person name="Parks M."/>
            <person name="Burford M.A."/>
        </authorList>
    </citation>
    <scope>NUCLEOTIDE SEQUENCE [LARGE SCALE GENOMIC DNA]</scope>
    <source>
        <strain evidence="3 4">CS-951</strain>
    </source>
</reference>
<evidence type="ECO:0000259" key="1">
    <source>
        <dbReference type="SMART" id="SM00382"/>
    </source>
</evidence>
<protein>
    <submittedName>
        <fullName evidence="3">Exonuclease</fullName>
    </submittedName>
</protein>
<dbReference type="CDD" id="cd06127">
    <property type="entry name" value="DEDDh"/>
    <property type="match status" value="1"/>
</dbReference>
<dbReference type="Gene3D" id="3.30.420.10">
    <property type="entry name" value="Ribonuclease H-like superfamily/Ribonuclease H"/>
    <property type="match status" value="1"/>
</dbReference>
<organism evidence="3 4">
    <name type="scientific">Limnoraphis robusta CS-951</name>
    <dbReference type="NCBI Taxonomy" id="1637645"/>
    <lineage>
        <taxon>Bacteria</taxon>
        <taxon>Bacillati</taxon>
        <taxon>Cyanobacteriota</taxon>
        <taxon>Cyanophyceae</taxon>
        <taxon>Oscillatoriophycideae</taxon>
        <taxon>Oscillatoriales</taxon>
        <taxon>Sirenicapillariaceae</taxon>
        <taxon>Limnoraphis</taxon>
    </lineage>
</organism>
<proteinExistence type="predicted"/>
<dbReference type="InterPro" id="IPR013520">
    <property type="entry name" value="Ribonucl_H"/>
</dbReference>
<dbReference type="SUPFAM" id="SSF53098">
    <property type="entry name" value="Ribonuclease H-like"/>
    <property type="match status" value="1"/>
</dbReference>
<dbReference type="Gene3D" id="3.40.50.300">
    <property type="entry name" value="P-loop containing nucleotide triphosphate hydrolases"/>
    <property type="match status" value="1"/>
</dbReference>
<keyword evidence="3" id="KW-0269">Exonuclease</keyword>
<accession>A0A0F5YI43</accession>
<evidence type="ECO:0000259" key="2">
    <source>
        <dbReference type="SMART" id="SM00479"/>
    </source>
</evidence>
<dbReference type="RefSeq" id="WP_046278044.1">
    <property type="nucleotide sequence ID" value="NZ_LATL02000298.1"/>
</dbReference>
<name>A0A0F5YI43_9CYAN</name>
<feature type="domain" description="AAA+ ATPase" evidence="1">
    <location>
        <begin position="209"/>
        <end position="497"/>
    </location>
</feature>
<dbReference type="InterPro" id="IPR036397">
    <property type="entry name" value="RNaseH_sf"/>
</dbReference>
<dbReference type="Proteomes" id="UP000033607">
    <property type="component" value="Unassembled WGS sequence"/>
</dbReference>
<keyword evidence="3" id="KW-0378">Hydrolase</keyword>
<gene>
    <name evidence="3" type="ORF">WN50_08200</name>
</gene>